<evidence type="ECO:0000256" key="1">
    <source>
        <dbReference type="SAM" id="MobiDB-lite"/>
    </source>
</evidence>
<dbReference type="EMBL" id="JADXDR010000122">
    <property type="protein sequence ID" value="KAI7838611.1"/>
    <property type="molecule type" value="Genomic_DNA"/>
</dbReference>
<reference evidence="2" key="1">
    <citation type="submission" date="2020-11" db="EMBL/GenBank/DDBJ databases">
        <title>Chlorella ohadii genome sequencing and assembly.</title>
        <authorList>
            <person name="Murik O."/>
            <person name="Treves H."/>
            <person name="Kedem I."/>
            <person name="Shotland Y."/>
            <person name="Kaplan A."/>
        </authorList>
    </citation>
    <scope>NUCLEOTIDE SEQUENCE</scope>
    <source>
        <strain evidence="2">1</strain>
    </source>
</reference>
<organism evidence="2 3">
    <name type="scientific">Chlorella ohadii</name>
    <dbReference type="NCBI Taxonomy" id="2649997"/>
    <lineage>
        <taxon>Eukaryota</taxon>
        <taxon>Viridiplantae</taxon>
        <taxon>Chlorophyta</taxon>
        <taxon>core chlorophytes</taxon>
        <taxon>Trebouxiophyceae</taxon>
        <taxon>Chlorellales</taxon>
        <taxon>Chlorellaceae</taxon>
        <taxon>Chlorella clade</taxon>
        <taxon>Chlorella</taxon>
    </lineage>
</organism>
<gene>
    <name evidence="2" type="ORF">COHA_007618</name>
</gene>
<comment type="caution">
    <text evidence="2">The sequence shown here is derived from an EMBL/GenBank/DDBJ whole genome shotgun (WGS) entry which is preliminary data.</text>
</comment>
<sequence>MAEPSQHLSEQAGGSALSSKERVDITLQLKAASAAAYHANDPAQLRRCQLRESQFWLTCAIGGDLQRTAGGDPQLLRGLQADLAGVNAELEQEQEQEHERQQPAPRL</sequence>
<feature type="region of interest" description="Disordered" evidence="1">
    <location>
        <begin position="1"/>
        <end position="20"/>
    </location>
</feature>
<name>A0AAD5GZP3_9CHLO</name>
<protein>
    <submittedName>
        <fullName evidence="2">Uncharacterized protein</fullName>
    </submittedName>
</protein>
<dbReference type="AlphaFoldDB" id="A0AAD5GZP3"/>
<keyword evidence="3" id="KW-1185">Reference proteome</keyword>
<evidence type="ECO:0000313" key="3">
    <source>
        <dbReference type="Proteomes" id="UP001205105"/>
    </source>
</evidence>
<evidence type="ECO:0000313" key="2">
    <source>
        <dbReference type="EMBL" id="KAI7838611.1"/>
    </source>
</evidence>
<dbReference type="Proteomes" id="UP001205105">
    <property type="component" value="Unassembled WGS sequence"/>
</dbReference>
<accession>A0AAD5GZP3</accession>
<proteinExistence type="predicted"/>